<comment type="caution">
    <text evidence="1">The sequence shown here is derived from an EMBL/GenBank/DDBJ whole genome shotgun (WGS) entry which is preliminary data.</text>
</comment>
<sequence length="119" mass="12604">MASPLLTACHAASPFNDATSGFFECRPPSALLAFLAHHQMALPWLHPFAVSAALHALTMQPMATFPLSPSFFLCLATLGSAPSCSPCTCGPRRGPLYGPLSCQTPRLLLLHRPVSTSLS</sequence>
<keyword evidence="2" id="KW-1185">Reference proteome</keyword>
<dbReference type="Proteomes" id="UP000886520">
    <property type="component" value="Chromosome 19"/>
</dbReference>
<evidence type="ECO:0000313" key="1">
    <source>
        <dbReference type="EMBL" id="KAI5065617.1"/>
    </source>
</evidence>
<dbReference type="AlphaFoldDB" id="A0A9D4Z9F7"/>
<gene>
    <name evidence="1" type="ORF">GOP47_0020312</name>
</gene>
<reference evidence="1" key="1">
    <citation type="submission" date="2021-01" db="EMBL/GenBank/DDBJ databases">
        <title>Adiantum capillus-veneris genome.</title>
        <authorList>
            <person name="Fang Y."/>
            <person name="Liao Q."/>
        </authorList>
    </citation>
    <scope>NUCLEOTIDE SEQUENCE</scope>
    <source>
        <strain evidence="1">H3</strain>
        <tissue evidence="1">Leaf</tissue>
    </source>
</reference>
<evidence type="ECO:0000313" key="2">
    <source>
        <dbReference type="Proteomes" id="UP000886520"/>
    </source>
</evidence>
<accession>A0A9D4Z9F7</accession>
<feature type="non-terminal residue" evidence="1">
    <location>
        <position position="119"/>
    </location>
</feature>
<name>A0A9D4Z9F7_ADICA</name>
<organism evidence="1 2">
    <name type="scientific">Adiantum capillus-veneris</name>
    <name type="common">Maidenhair fern</name>
    <dbReference type="NCBI Taxonomy" id="13818"/>
    <lineage>
        <taxon>Eukaryota</taxon>
        <taxon>Viridiplantae</taxon>
        <taxon>Streptophyta</taxon>
        <taxon>Embryophyta</taxon>
        <taxon>Tracheophyta</taxon>
        <taxon>Polypodiopsida</taxon>
        <taxon>Polypodiidae</taxon>
        <taxon>Polypodiales</taxon>
        <taxon>Pteridineae</taxon>
        <taxon>Pteridaceae</taxon>
        <taxon>Vittarioideae</taxon>
        <taxon>Adiantum</taxon>
    </lineage>
</organism>
<protein>
    <submittedName>
        <fullName evidence="1">Uncharacterized protein</fullName>
    </submittedName>
</protein>
<proteinExistence type="predicted"/>
<dbReference type="EMBL" id="JABFUD020000019">
    <property type="protein sequence ID" value="KAI5065617.1"/>
    <property type="molecule type" value="Genomic_DNA"/>
</dbReference>